<feature type="domain" description="Major facilitator superfamily (MFS) profile" evidence="7">
    <location>
        <begin position="13"/>
        <end position="402"/>
    </location>
</feature>
<keyword evidence="4 6" id="KW-1133">Transmembrane helix</keyword>
<evidence type="ECO:0000259" key="7">
    <source>
        <dbReference type="PROSITE" id="PS50850"/>
    </source>
</evidence>
<dbReference type="PROSITE" id="PS50850">
    <property type="entry name" value="MFS"/>
    <property type="match status" value="1"/>
</dbReference>
<comment type="subcellular location">
    <subcellularLocation>
        <location evidence="1">Cell membrane</location>
        <topology evidence="1">Multi-pass membrane protein</topology>
    </subcellularLocation>
</comment>
<evidence type="ECO:0000313" key="8">
    <source>
        <dbReference type="EMBL" id="KTR53046.1"/>
    </source>
</evidence>
<evidence type="ECO:0000256" key="1">
    <source>
        <dbReference type="ARBA" id="ARBA00004651"/>
    </source>
</evidence>
<sequence length="421" mass="44919">MNRVLDRIGLPRNLVWGYIGLVLFMVGDGVEQGWISPWLASRGVTVSDTAALITVYGVTVAIAAWFSGVLVQTMGPRKVMLLALAAFLIGSVGFIGFGVTSLNWPVMLVFYAIRGLGYPLFAYSFLTWINYSAPLERRGLAAGWFWFMFSLGLSVIGPFYSSLALPAFGHIAVLWTGLAFVIVGALVATIANRATVPSEEIHPFSARELSKAVTLIGRPTISIGLLVKTINGLAQYGLPVFMPIYLASFGYTTTQWLQMWSLVFTVAIFANLFFGYVGDKIGWRRTIGWVGGVAYSVVLVAVFLAPHLIGHDVALMTIVLCLCGVTMAGFVPLSALFPLLAPDNKGAAMSVLNLGAGLSAFVAPALAGLFFGWLGAGGVLGIYAGFYLLSAILTPFLKTPAEKASTDAAPASRDEPIPVNN</sequence>
<evidence type="ECO:0000256" key="3">
    <source>
        <dbReference type="ARBA" id="ARBA00022692"/>
    </source>
</evidence>
<dbReference type="RefSeq" id="WP_058749127.1">
    <property type="nucleotide sequence ID" value="NZ_LDRC01000019.1"/>
</dbReference>
<dbReference type="EMBL" id="LDRC01000019">
    <property type="protein sequence ID" value="KTR53046.1"/>
    <property type="molecule type" value="Genomic_DNA"/>
</dbReference>
<dbReference type="CDD" id="cd17337">
    <property type="entry name" value="MFS_CsbX"/>
    <property type="match status" value="1"/>
</dbReference>
<feature type="transmembrane region" description="Helical" evidence="6">
    <location>
        <begin position="108"/>
        <end position="129"/>
    </location>
</feature>
<dbReference type="InterPro" id="IPR020846">
    <property type="entry name" value="MFS_dom"/>
</dbReference>
<proteinExistence type="predicted"/>
<feature type="transmembrane region" description="Helical" evidence="6">
    <location>
        <begin position="167"/>
        <end position="191"/>
    </location>
</feature>
<evidence type="ECO:0000256" key="6">
    <source>
        <dbReference type="SAM" id="Phobius"/>
    </source>
</evidence>
<dbReference type="STRING" id="465820.NS263_11055"/>
<feature type="transmembrane region" description="Helical" evidence="6">
    <location>
        <begin position="257"/>
        <end position="277"/>
    </location>
</feature>
<dbReference type="Proteomes" id="UP000072763">
    <property type="component" value="Unassembled WGS sequence"/>
</dbReference>
<feature type="transmembrane region" description="Helical" evidence="6">
    <location>
        <begin position="380"/>
        <end position="397"/>
    </location>
</feature>
<reference evidence="8 9" key="1">
    <citation type="journal article" date="2016" name="Front. Microbiol.">
        <title>Genomic Resource of Rice Seed Associated Bacteria.</title>
        <authorList>
            <person name="Midha S."/>
            <person name="Bansal K."/>
            <person name="Sharma S."/>
            <person name="Kumar N."/>
            <person name="Patil P.P."/>
            <person name="Chaudhry V."/>
            <person name="Patil P.B."/>
        </authorList>
    </citation>
    <scope>NUCLEOTIDE SEQUENCE [LARGE SCALE GENOMIC DNA]</scope>
    <source>
        <strain evidence="8 9">NS359</strain>
    </source>
</reference>
<feature type="transmembrane region" description="Helical" evidence="6">
    <location>
        <begin position="315"/>
        <end position="339"/>
    </location>
</feature>
<keyword evidence="5 6" id="KW-0472">Membrane</keyword>
<feature type="transmembrane region" description="Helical" evidence="6">
    <location>
        <begin position="289"/>
        <end position="309"/>
    </location>
</feature>
<evidence type="ECO:0000256" key="4">
    <source>
        <dbReference type="ARBA" id="ARBA00022989"/>
    </source>
</evidence>
<accession>A0A147DST0</accession>
<dbReference type="NCBIfam" id="TIGR00897">
    <property type="entry name" value="2A0118"/>
    <property type="match status" value="1"/>
</dbReference>
<feature type="transmembrane region" description="Helical" evidence="6">
    <location>
        <begin position="141"/>
        <end position="161"/>
    </location>
</feature>
<dbReference type="InterPro" id="IPR050189">
    <property type="entry name" value="MFS_Efflux_Transporters"/>
</dbReference>
<evidence type="ECO:0000313" key="9">
    <source>
        <dbReference type="Proteomes" id="UP000072763"/>
    </source>
</evidence>
<dbReference type="GO" id="GO:0022857">
    <property type="term" value="F:transmembrane transporter activity"/>
    <property type="evidence" value="ECO:0007669"/>
    <property type="project" value="InterPro"/>
</dbReference>
<organism evidence="8 9">
    <name type="scientific">Curtobacterium oceanosedimentum</name>
    <dbReference type="NCBI Taxonomy" id="465820"/>
    <lineage>
        <taxon>Bacteria</taxon>
        <taxon>Bacillati</taxon>
        <taxon>Actinomycetota</taxon>
        <taxon>Actinomycetes</taxon>
        <taxon>Micrococcales</taxon>
        <taxon>Microbacteriaceae</taxon>
        <taxon>Curtobacterium</taxon>
    </lineage>
</organism>
<feature type="transmembrane region" description="Helical" evidence="6">
    <location>
        <begin position="351"/>
        <end position="374"/>
    </location>
</feature>
<evidence type="ECO:0000256" key="2">
    <source>
        <dbReference type="ARBA" id="ARBA00022475"/>
    </source>
</evidence>
<dbReference type="InterPro" id="IPR004748">
    <property type="entry name" value="Polyol_permease-like"/>
</dbReference>
<dbReference type="InterPro" id="IPR036259">
    <property type="entry name" value="MFS_trans_sf"/>
</dbReference>
<evidence type="ECO:0000256" key="5">
    <source>
        <dbReference type="ARBA" id="ARBA00023136"/>
    </source>
</evidence>
<dbReference type="AlphaFoldDB" id="A0A147DST0"/>
<keyword evidence="2" id="KW-1003">Cell membrane</keyword>
<dbReference type="Gene3D" id="1.20.1250.20">
    <property type="entry name" value="MFS general substrate transporter like domains"/>
    <property type="match status" value="2"/>
</dbReference>
<dbReference type="PANTHER" id="PTHR43124">
    <property type="entry name" value="PURINE EFFLUX PUMP PBUE"/>
    <property type="match status" value="1"/>
</dbReference>
<name>A0A147DST0_9MICO</name>
<dbReference type="SUPFAM" id="SSF103473">
    <property type="entry name" value="MFS general substrate transporter"/>
    <property type="match status" value="1"/>
</dbReference>
<keyword evidence="3 6" id="KW-0812">Transmembrane</keyword>
<gene>
    <name evidence="8" type="ORF">NS359_04315</name>
</gene>
<feature type="transmembrane region" description="Helical" evidence="6">
    <location>
        <begin position="50"/>
        <end position="72"/>
    </location>
</feature>
<dbReference type="PATRIC" id="fig|465820.4.peg.881"/>
<comment type="caution">
    <text evidence="8">The sequence shown here is derived from an EMBL/GenBank/DDBJ whole genome shotgun (WGS) entry which is preliminary data.</text>
</comment>
<protein>
    <submittedName>
        <fullName evidence="8">Alpha-ketoglutarate permease</fullName>
    </submittedName>
</protein>
<feature type="transmembrane region" description="Helical" evidence="6">
    <location>
        <begin position="233"/>
        <end position="251"/>
    </location>
</feature>
<feature type="transmembrane region" description="Helical" evidence="6">
    <location>
        <begin position="79"/>
        <end position="102"/>
    </location>
</feature>
<dbReference type="PANTHER" id="PTHR43124:SF3">
    <property type="entry name" value="CHLORAMPHENICOL EFFLUX PUMP RV0191"/>
    <property type="match status" value="1"/>
</dbReference>
<dbReference type="GO" id="GO:0005886">
    <property type="term" value="C:plasma membrane"/>
    <property type="evidence" value="ECO:0007669"/>
    <property type="project" value="UniProtKB-SubCell"/>
</dbReference>
<dbReference type="Pfam" id="PF07690">
    <property type="entry name" value="MFS_1"/>
    <property type="match status" value="1"/>
</dbReference>
<dbReference type="InterPro" id="IPR011701">
    <property type="entry name" value="MFS"/>
</dbReference>
<feature type="transmembrane region" description="Helical" evidence="6">
    <location>
        <begin position="12"/>
        <end position="30"/>
    </location>
</feature>